<reference evidence="4" key="1">
    <citation type="journal article" date="2011" name="J. Bacteriol.">
        <title>Genome sequences of eight morphologically diverse alphaproteobacteria.</title>
        <authorList>
            <consortium name="US DOE Joint Genome Institute"/>
            <person name="Brown P.J."/>
            <person name="Kysela D.T."/>
            <person name="Buechlein A."/>
            <person name="Hemmerich C."/>
            <person name="Brun Y.V."/>
        </authorList>
    </citation>
    <scope>NUCLEOTIDE SEQUENCE [LARGE SCALE GENOMIC DNA]</scope>
    <source>
        <strain evidence="4">ATCC 15264 / DSM 4735 / LMG 14903 / NBRC 16000 / CB 81</strain>
    </source>
</reference>
<dbReference type="EMBL" id="CP002102">
    <property type="protein sequence ID" value="ADL02047.1"/>
    <property type="molecule type" value="Genomic_DNA"/>
</dbReference>
<evidence type="ECO:0000259" key="2">
    <source>
        <dbReference type="Pfam" id="PF01337"/>
    </source>
</evidence>
<dbReference type="Proteomes" id="UP000002696">
    <property type="component" value="Chromosome"/>
</dbReference>
<dbReference type="AlphaFoldDB" id="D9QMC1"/>
<sequence>MSETTHRVRIDGRSILTRADFYAAVESVEGTPDWMGRNLDALFDVLVALWPKPTVLEWTHAAFSARAIGPDFEIITGVLRDAQTEPCSRFTLRVFDGEADLQEQTQ</sequence>
<dbReference type="KEGG" id="bsb:Bresu_2740"/>
<feature type="domain" description="Barstar (barnase inhibitor)" evidence="2">
    <location>
        <begin position="6"/>
        <end position="85"/>
    </location>
</feature>
<accession>D9QMC1</accession>
<keyword evidence="4" id="KW-1185">Reference proteome</keyword>
<dbReference type="InParanoid" id="D9QMC1"/>
<proteinExistence type="inferred from homology"/>
<evidence type="ECO:0000313" key="4">
    <source>
        <dbReference type="Proteomes" id="UP000002696"/>
    </source>
</evidence>
<name>D9QMC1_BRESC</name>
<dbReference type="SUPFAM" id="SSF52038">
    <property type="entry name" value="Barstar-related"/>
    <property type="match status" value="1"/>
</dbReference>
<dbReference type="OrthoDB" id="7575400at2"/>
<dbReference type="Gene3D" id="3.30.370.10">
    <property type="entry name" value="Barstar-like"/>
    <property type="match status" value="1"/>
</dbReference>
<dbReference type="InterPro" id="IPR000468">
    <property type="entry name" value="Barstar"/>
</dbReference>
<dbReference type="STRING" id="633149.Bresu_2740"/>
<comment type="similarity">
    <text evidence="1">Belongs to the barstar family.</text>
</comment>
<evidence type="ECO:0000313" key="3">
    <source>
        <dbReference type="EMBL" id="ADL02047.1"/>
    </source>
</evidence>
<dbReference type="InterPro" id="IPR035905">
    <property type="entry name" value="Barstar-like_sf"/>
</dbReference>
<gene>
    <name evidence="3" type="ordered locus">Bresu_2740</name>
</gene>
<dbReference type="eggNOG" id="COG2732">
    <property type="taxonomic scope" value="Bacteria"/>
</dbReference>
<evidence type="ECO:0000256" key="1">
    <source>
        <dbReference type="ARBA" id="ARBA00006845"/>
    </source>
</evidence>
<dbReference type="RefSeq" id="WP_013270148.1">
    <property type="nucleotide sequence ID" value="NC_014375.1"/>
</dbReference>
<dbReference type="BioCyc" id="BSUB633149:G1GM8-2744-MONOMER"/>
<organism evidence="3 4">
    <name type="scientific">Brevundimonas subvibrioides (strain ATCC 15264 / DSM 4735 / LMG 14903 / NBRC 16000 / CB 81)</name>
    <name type="common">Caulobacter subvibrioides</name>
    <dbReference type="NCBI Taxonomy" id="633149"/>
    <lineage>
        <taxon>Bacteria</taxon>
        <taxon>Pseudomonadati</taxon>
        <taxon>Pseudomonadota</taxon>
        <taxon>Alphaproteobacteria</taxon>
        <taxon>Caulobacterales</taxon>
        <taxon>Caulobacteraceae</taxon>
        <taxon>Brevundimonas</taxon>
    </lineage>
</organism>
<dbReference type="HOGENOM" id="CLU_2218029_0_0_5"/>
<protein>
    <submittedName>
        <fullName evidence="3">Barstar (Barnase inhibitor)</fullName>
    </submittedName>
</protein>
<dbReference type="Pfam" id="PF01337">
    <property type="entry name" value="Barstar"/>
    <property type="match status" value="1"/>
</dbReference>